<name>A0A0M0K6I0_9EUKA</name>
<keyword evidence="3" id="KW-1185">Reference proteome</keyword>
<gene>
    <name evidence="2" type="ORF">Ctob_013424</name>
</gene>
<dbReference type="EMBL" id="JWZX01001229">
    <property type="protein sequence ID" value="KOO34414.1"/>
    <property type="molecule type" value="Genomic_DNA"/>
</dbReference>
<evidence type="ECO:0000313" key="2">
    <source>
        <dbReference type="EMBL" id="KOO34414.1"/>
    </source>
</evidence>
<sequence length="447" mass="48105">MIPAPCLKDPRCARAQGHSGICRMVKLPGFDDALPAALEFVPGPMPEGDGTEADQAQLAHINPYRCTRHHLCVRGRKHPGLCKMLDAYAPVIDRILGKASTTIYLQGRPVSQQVYLVQHEGRSRAQAIWEPATRILDDLAFQAFENEIEPGRRLCNTFGCTLLNNHFGLHKLPSVENNEGRQKRQSSQINFRKLASKGLERAEIGQGRQLGKPDAVLERMREKKKAMRLPEPEPLLRPHEGISALLAGEDLAELEDDADADADADEEVWSAGQKIKRHKSETDGGEAGGGGSIRSRPNHKFGIGSRVRYLRPGSAQGCGGTIVDAKCGYWVVSIDGGPRAPVYARASMLESLEGGEVAPAGSARDSALYSSQAQGAVSGAMVGLSARAASKQREDMGAEDMGGDGSFSCGYCGRKLANAGSHANHERACAAALQLKVYPNPNRLIAC</sequence>
<feature type="region of interest" description="Disordered" evidence="1">
    <location>
        <begin position="271"/>
        <end position="299"/>
    </location>
</feature>
<reference evidence="3" key="1">
    <citation type="journal article" date="2015" name="PLoS Genet.">
        <title>Genome Sequence and Transcriptome Analyses of Chrysochromulina tobin: Metabolic Tools for Enhanced Algal Fitness in the Prominent Order Prymnesiales (Haptophyceae).</title>
        <authorList>
            <person name="Hovde B.T."/>
            <person name="Deodato C.R."/>
            <person name="Hunsperger H.M."/>
            <person name="Ryken S.A."/>
            <person name="Yost W."/>
            <person name="Jha R.K."/>
            <person name="Patterson J."/>
            <person name="Monnat R.J. Jr."/>
            <person name="Barlow S.B."/>
            <person name="Starkenburg S.R."/>
            <person name="Cattolico R.A."/>
        </authorList>
    </citation>
    <scope>NUCLEOTIDE SEQUENCE</scope>
    <source>
        <strain evidence="3">CCMP291</strain>
    </source>
</reference>
<comment type="caution">
    <text evidence="2">The sequence shown here is derived from an EMBL/GenBank/DDBJ whole genome shotgun (WGS) entry which is preliminary data.</text>
</comment>
<accession>A0A0M0K6I0</accession>
<proteinExistence type="predicted"/>
<protein>
    <submittedName>
        <fullName evidence="2">Uncharacterized protein</fullName>
    </submittedName>
</protein>
<dbReference type="AlphaFoldDB" id="A0A0M0K6I0"/>
<organism evidence="2 3">
    <name type="scientific">Chrysochromulina tobinii</name>
    <dbReference type="NCBI Taxonomy" id="1460289"/>
    <lineage>
        <taxon>Eukaryota</taxon>
        <taxon>Haptista</taxon>
        <taxon>Haptophyta</taxon>
        <taxon>Prymnesiophyceae</taxon>
        <taxon>Prymnesiales</taxon>
        <taxon>Chrysochromulinaceae</taxon>
        <taxon>Chrysochromulina</taxon>
    </lineage>
</organism>
<evidence type="ECO:0000313" key="3">
    <source>
        <dbReference type="Proteomes" id="UP000037460"/>
    </source>
</evidence>
<dbReference type="Proteomes" id="UP000037460">
    <property type="component" value="Unassembled WGS sequence"/>
</dbReference>
<evidence type="ECO:0000256" key="1">
    <source>
        <dbReference type="SAM" id="MobiDB-lite"/>
    </source>
</evidence>